<evidence type="ECO:0000313" key="1">
    <source>
        <dbReference type="EMBL" id="UUN96157.1"/>
    </source>
</evidence>
<reference evidence="1" key="1">
    <citation type="submission" date="2022-02" db="EMBL/GenBank/DDBJ databases">
        <title>Characterization of Tn125 harboring carbapenem-resistant Acinetobacter bereziniae clinical isolates.</title>
        <authorList>
            <person name="Wong N.-K."/>
            <person name="Pan Q."/>
        </authorList>
    </citation>
    <scope>NUCLEOTIDE SEQUENCE</scope>
    <source>
        <strain evidence="1">GD03393</strain>
    </source>
</reference>
<dbReference type="EMBL" id="CP092085">
    <property type="protein sequence ID" value="UUN96157.1"/>
    <property type="molecule type" value="Genomic_DNA"/>
</dbReference>
<evidence type="ECO:0000313" key="2">
    <source>
        <dbReference type="Proteomes" id="UP000644140"/>
    </source>
</evidence>
<dbReference type="AlphaFoldDB" id="A0A8I1AJ03"/>
<organism evidence="1 2">
    <name type="scientific">Acinetobacter bereziniae</name>
    <name type="common">Acinetobacter genomosp. 10</name>
    <dbReference type="NCBI Taxonomy" id="106648"/>
    <lineage>
        <taxon>Bacteria</taxon>
        <taxon>Pseudomonadati</taxon>
        <taxon>Pseudomonadota</taxon>
        <taxon>Gammaproteobacteria</taxon>
        <taxon>Moraxellales</taxon>
        <taxon>Moraxellaceae</taxon>
        <taxon>Acinetobacter</taxon>
    </lineage>
</organism>
<proteinExistence type="predicted"/>
<gene>
    <name evidence="1" type="ORF">I9054_012255</name>
</gene>
<protein>
    <submittedName>
        <fullName evidence="1">Uncharacterized protein</fullName>
    </submittedName>
</protein>
<sequence length="244" mass="28507">MSENSQQKRKQPLYRNKILWVIIYLLIIIIYTGIYIKSDGINTMLSSNELGDFLAGVFAPLAFLFLFLGYLQQGEAIKKSNQNIEKQLLQQERMLKLHEEERRQQEHAAQPIFDLNIKADKSPEIIHNGEQGFVPLPDSYGIKFTFKIQNKGEKISEVCISLSGDILEILFVENFLNTDQTIELTTLLTKSKLESFKTENINFDLEIVYRTYLGIRYIRKYNVIKSIKYNHLNYNHDADYVRLD</sequence>
<dbReference type="RefSeq" id="WP_198114557.1">
    <property type="nucleotide sequence ID" value="NZ_BKNL01000001.1"/>
</dbReference>
<accession>A0A8I1AJ03</accession>
<name>A0A8I1AJ03_ACIBZ</name>
<dbReference type="Proteomes" id="UP000644140">
    <property type="component" value="Chromosome"/>
</dbReference>